<dbReference type="NCBIfam" id="TIGR02097">
    <property type="entry name" value="yccV"/>
    <property type="match status" value="1"/>
</dbReference>
<gene>
    <name evidence="3" type="ORF">D6C84_08489</name>
</gene>
<evidence type="ECO:0000313" key="3">
    <source>
        <dbReference type="EMBL" id="THZ77447.1"/>
    </source>
</evidence>
<feature type="region of interest" description="Disordered" evidence="1">
    <location>
        <begin position="602"/>
        <end position="654"/>
    </location>
</feature>
<feature type="compositionally biased region" description="Polar residues" evidence="1">
    <location>
        <begin position="1023"/>
        <end position="1032"/>
    </location>
</feature>
<name>A0A4S9XF63_AURPU</name>
<dbReference type="InterPro" id="IPR032698">
    <property type="entry name" value="SirB1_N"/>
</dbReference>
<feature type="compositionally biased region" description="Polar residues" evidence="1">
    <location>
        <begin position="639"/>
        <end position="654"/>
    </location>
</feature>
<dbReference type="Gene3D" id="2.30.30.390">
    <property type="entry name" value="Hemimethylated DNA-binding domain"/>
    <property type="match status" value="1"/>
</dbReference>
<evidence type="ECO:0000256" key="1">
    <source>
        <dbReference type="SAM" id="MobiDB-lite"/>
    </source>
</evidence>
<dbReference type="InterPro" id="IPR001810">
    <property type="entry name" value="F-box_dom"/>
</dbReference>
<reference evidence="3 4" key="1">
    <citation type="submission" date="2018-10" db="EMBL/GenBank/DDBJ databases">
        <title>Fifty Aureobasidium pullulans genomes reveal a recombining polyextremotolerant generalist.</title>
        <authorList>
            <person name="Gostincar C."/>
            <person name="Turk M."/>
            <person name="Zajc J."/>
            <person name="Gunde-Cimerman N."/>
        </authorList>
    </citation>
    <scope>NUCLEOTIDE SEQUENCE [LARGE SCALE GENOMIC DNA]</scope>
    <source>
        <strain evidence="3 4">EXF-3403</strain>
    </source>
</reference>
<dbReference type="PROSITE" id="PS50181">
    <property type="entry name" value="FBOX"/>
    <property type="match status" value="1"/>
</dbReference>
<feature type="compositionally biased region" description="Acidic residues" evidence="1">
    <location>
        <begin position="980"/>
        <end position="989"/>
    </location>
</feature>
<evidence type="ECO:0000313" key="4">
    <source>
        <dbReference type="Proteomes" id="UP000310039"/>
    </source>
</evidence>
<feature type="compositionally biased region" description="Acidic residues" evidence="1">
    <location>
        <begin position="608"/>
        <end position="623"/>
    </location>
</feature>
<sequence>MASTTLLDLPDELIHNIFLHLSASAAASFGQGSKRLYKISNTASLWRRWCREEWRYWEEREDRPIPDYNLHSTTQWKQAYADKVIQDKRFLTIFNDLLSTQQNRMARMHDIVEDFSYDAKDMLVRQLHAPDDAEDVLARRYWSGVILELLHRYKAVQTWDKMQYQDYPPLEEALGAFDLFIQGSSSDFELEVLKKELDDLAHAVEFSDPDWRDKDYTAKAVAISKYLREHNLVGCSPETFSHMRYRFICHVLKHPTDKSSIPMQSVAIFCCVAERLGVKAWPCNFPGKIHAVIESPYGPSIKDTRATHIIPDGVVWMNPFENDEILTEQTMRDMLDQMPHYNTPESQYSCLTRAHTRALVLRNGVNIIGSMQFHRPSPGWETPNIAFCALWGLITMSQVDAPKSRELAVRHQHWLNQIVNWFEGYVQDGLWLDDALLFEKFVLPMLDGAEAKARLASVLQQIRVADANANPVTPRDERTSLVKHKVGQIFRHVRYGYVGAVIGWDPSCQAGEFWIQSMRVEDLPHGREQSFYHIICEDESLRYVAEENIMVLQEDPSENLLRLAGRYFKRWDQENKVFISNIKDDVSSSPVEPRLAVGNVRSPAIVEEHDEVDDAEADNDDPPLEQSDNVLEYEHSSCDSRNSVTSGSEPGLNQTNQENALVARSSLPVPGQVVQNPPFNWPSKSHGVIDGICDFKALKRFMTSEHITEDHKAMWVSLAQTIVHEPDQACVLNFLQDLLQGTSVLVDNAEKASGKSGDPLVTQETWAVTKYLQKAVITRITRRSLSAAHFVELALWYGGLEAGRQAAKAIRVFGLWNPHGDGTLYGPPSMAIELTLIQILNRIWPSSPLDEKVMLDWANETRSPIDPPFTEFKDAHQYLLRECIGSDLSRFPSSARNVYTKRKIPDRIISKARFDSTLAPLLVEHFDAGVDLQLAYQAVVKSQGKSVDHVECEYVNPVRLATNQKGLEPNGVGNKGKCFDEDDHQDDEEFFGRPQTPFLRLGFPSGDNLNNPEIKREPRDDSVVSTIASAVRSSEDPVDPSTNKEPASTNAETNSPISTRVSCSGRMKASCSSSTINKARDKGKKSPRTLATAEDDDEDLNRRGLSITKQPVTKAATPHTSTLSTTIPQPHPVNPLDAHTINQLYERSRSFSESQILTLIEKRHPQLFWFWTQVLQFRREPGAHSSDFVPCKDIPLEEKKGWIPGVLKNAHIQRDKDIESDMEKLQRPPRYPLRSTTQHLQRYPSSPTGN</sequence>
<dbReference type="InterPro" id="IPR036047">
    <property type="entry name" value="F-box-like_dom_sf"/>
</dbReference>
<feature type="region of interest" description="Disordered" evidence="1">
    <location>
        <begin position="965"/>
        <end position="1134"/>
    </location>
</feature>
<dbReference type="Pfam" id="PF08755">
    <property type="entry name" value="YccV-like"/>
    <property type="match status" value="1"/>
</dbReference>
<dbReference type="Pfam" id="PF13369">
    <property type="entry name" value="Transglut_core2"/>
    <property type="match status" value="1"/>
</dbReference>
<feature type="domain" description="F-box" evidence="2">
    <location>
        <begin position="3"/>
        <end position="49"/>
    </location>
</feature>
<proteinExistence type="predicted"/>
<comment type="caution">
    <text evidence="3">The sequence shown here is derived from an EMBL/GenBank/DDBJ whole genome shotgun (WGS) entry which is preliminary data.</text>
</comment>
<dbReference type="PANTHER" id="PTHR31350:SF27">
    <property type="entry name" value="HEMIMETHYLATED DNA-BINDING DOMAIN-CONTAINING PROTEIN"/>
    <property type="match status" value="1"/>
</dbReference>
<organism evidence="3 4">
    <name type="scientific">Aureobasidium pullulans</name>
    <name type="common">Black yeast</name>
    <name type="synonym">Pullularia pullulans</name>
    <dbReference type="NCBI Taxonomy" id="5580"/>
    <lineage>
        <taxon>Eukaryota</taxon>
        <taxon>Fungi</taxon>
        <taxon>Dikarya</taxon>
        <taxon>Ascomycota</taxon>
        <taxon>Pezizomycotina</taxon>
        <taxon>Dothideomycetes</taxon>
        <taxon>Dothideomycetidae</taxon>
        <taxon>Dothideales</taxon>
        <taxon>Saccotheciaceae</taxon>
        <taxon>Aureobasidium</taxon>
    </lineage>
</organism>
<feature type="compositionally biased region" description="Polar residues" evidence="1">
    <location>
        <begin position="1118"/>
        <end position="1128"/>
    </location>
</feature>
<dbReference type="SUPFAM" id="SSF81383">
    <property type="entry name" value="F-box domain"/>
    <property type="match status" value="1"/>
</dbReference>
<accession>A0A4S9XF63</accession>
<feature type="compositionally biased region" description="Polar residues" evidence="1">
    <location>
        <begin position="1234"/>
        <end position="1250"/>
    </location>
</feature>
<dbReference type="PANTHER" id="PTHR31350">
    <property type="entry name" value="SI:DKEY-261L7.2"/>
    <property type="match status" value="1"/>
</dbReference>
<evidence type="ECO:0000259" key="2">
    <source>
        <dbReference type="PROSITE" id="PS50181"/>
    </source>
</evidence>
<dbReference type="SMART" id="SM00992">
    <property type="entry name" value="YccV-like"/>
    <property type="match status" value="1"/>
</dbReference>
<feature type="compositionally biased region" description="Basic and acidic residues" evidence="1">
    <location>
        <begin position="1217"/>
        <end position="1226"/>
    </location>
</feature>
<dbReference type="Gene3D" id="1.20.1280.50">
    <property type="match status" value="1"/>
</dbReference>
<protein>
    <recommendedName>
        <fullName evidence="2">F-box domain-containing protein</fullName>
    </recommendedName>
</protein>
<dbReference type="SUPFAM" id="SSF141255">
    <property type="entry name" value="YccV-like"/>
    <property type="match status" value="1"/>
</dbReference>
<feature type="region of interest" description="Disordered" evidence="1">
    <location>
        <begin position="1217"/>
        <end position="1250"/>
    </location>
</feature>
<dbReference type="Proteomes" id="UP000310039">
    <property type="component" value="Unassembled WGS sequence"/>
</dbReference>
<dbReference type="Pfam" id="PF12937">
    <property type="entry name" value="F-box-like"/>
    <property type="match status" value="1"/>
</dbReference>
<dbReference type="AlphaFoldDB" id="A0A4S9XF63"/>
<feature type="compositionally biased region" description="Basic and acidic residues" evidence="1">
    <location>
        <begin position="1013"/>
        <end position="1022"/>
    </location>
</feature>
<dbReference type="EMBL" id="QZBT01000174">
    <property type="protein sequence ID" value="THZ77447.1"/>
    <property type="molecule type" value="Genomic_DNA"/>
</dbReference>
<dbReference type="InterPro" id="IPR011722">
    <property type="entry name" value="Hemimethylated_DNA-bd_dom"/>
</dbReference>
<feature type="compositionally biased region" description="Polar residues" evidence="1">
    <location>
        <begin position="1040"/>
        <end position="1062"/>
    </location>
</feature>
<dbReference type="GO" id="GO:0003677">
    <property type="term" value="F:DNA binding"/>
    <property type="evidence" value="ECO:0007669"/>
    <property type="project" value="InterPro"/>
</dbReference>
<dbReference type="InterPro" id="IPR036623">
    <property type="entry name" value="Hemimethylated_DNA-bd_sf"/>
</dbReference>